<sequence length="281" mass="33344">MQIWGHALVKNEDRYLWYAISSVIKFVDKVLLWDTGSSDDTLKIVESLKQRYPSKIKFREIGEVNPEQFTVVRQKMLEESACDWVVIVDGDEVWWEDKIKETTDLIHTRGQGLDSLVSQYYNVIGDIYHFQDELAGRYNIDGKVGNFNIRAFNRKIKGLKFKKPHGQQGLFDFADRLLQEREQSKRFWVMGYSYLHFTNMPRSRARSSDLAVPKRAFKLKYELGNSFPLDFYYPEVFFEDRPEYLKSVWTNMDLKYQARSFVETPFKKVKRQHFSSEKSGY</sequence>
<proteinExistence type="predicted"/>
<organism evidence="2 3">
    <name type="scientific">Candidatus Woesebacteria bacterium GW2011_GWA1_39_21</name>
    <dbReference type="NCBI Taxonomy" id="1618550"/>
    <lineage>
        <taxon>Bacteria</taxon>
        <taxon>Candidatus Woeseibacteriota</taxon>
    </lineage>
</organism>
<dbReference type="PANTHER" id="PTHR43630:SF2">
    <property type="entry name" value="GLYCOSYLTRANSFERASE"/>
    <property type="match status" value="1"/>
</dbReference>
<dbReference type="Proteomes" id="UP000034246">
    <property type="component" value="Unassembled WGS sequence"/>
</dbReference>
<evidence type="ECO:0000259" key="1">
    <source>
        <dbReference type="Pfam" id="PF00535"/>
    </source>
</evidence>
<keyword evidence="2" id="KW-0808">Transferase</keyword>
<dbReference type="SUPFAM" id="SSF53448">
    <property type="entry name" value="Nucleotide-diphospho-sugar transferases"/>
    <property type="match status" value="1"/>
</dbReference>
<dbReference type="STRING" id="1618550.UT39_C0003G0009"/>
<comment type="caution">
    <text evidence="2">The sequence shown here is derived from an EMBL/GenBank/DDBJ whole genome shotgun (WGS) entry which is preliminary data.</text>
</comment>
<dbReference type="EMBL" id="LBWP01000003">
    <property type="protein sequence ID" value="KKR11740.1"/>
    <property type="molecule type" value="Genomic_DNA"/>
</dbReference>
<gene>
    <name evidence="2" type="ORF">UT39_C0003G0009</name>
</gene>
<accession>A0A0G0QMZ1</accession>
<evidence type="ECO:0000313" key="2">
    <source>
        <dbReference type="EMBL" id="KKR11740.1"/>
    </source>
</evidence>
<name>A0A0G0QMZ1_9BACT</name>
<dbReference type="InterPro" id="IPR001173">
    <property type="entry name" value="Glyco_trans_2-like"/>
</dbReference>
<dbReference type="GO" id="GO:0016740">
    <property type="term" value="F:transferase activity"/>
    <property type="evidence" value="ECO:0007669"/>
    <property type="project" value="UniProtKB-KW"/>
</dbReference>
<reference evidence="2 3" key="1">
    <citation type="journal article" date="2015" name="Nature">
        <title>rRNA introns, odd ribosomes, and small enigmatic genomes across a large radiation of phyla.</title>
        <authorList>
            <person name="Brown C.T."/>
            <person name="Hug L.A."/>
            <person name="Thomas B.C."/>
            <person name="Sharon I."/>
            <person name="Castelle C.J."/>
            <person name="Singh A."/>
            <person name="Wilkins M.J."/>
            <person name="Williams K.H."/>
            <person name="Banfield J.F."/>
        </authorList>
    </citation>
    <scope>NUCLEOTIDE SEQUENCE [LARGE SCALE GENOMIC DNA]</scope>
</reference>
<dbReference type="AlphaFoldDB" id="A0A0G0QMZ1"/>
<dbReference type="InterPro" id="IPR029044">
    <property type="entry name" value="Nucleotide-diphossugar_trans"/>
</dbReference>
<evidence type="ECO:0000313" key="3">
    <source>
        <dbReference type="Proteomes" id="UP000034246"/>
    </source>
</evidence>
<protein>
    <submittedName>
        <fullName evidence="2">Glycosyl transferase family 2</fullName>
    </submittedName>
</protein>
<dbReference type="Pfam" id="PF00535">
    <property type="entry name" value="Glycos_transf_2"/>
    <property type="match status" value="1"/>
</dbReference>
<dbReference type="PANTHER" id="PTHR43630">
    <property type="entry name" value="POLY-BETA-1,6-N-ACETYL-D-GLUCOSAMINE SYNTHASE"/>
    <property type="match status" value="1"/>
</dbReference>
<feature type="domain" description="Glycosyltransferase 2-like" evidence="1">
    <location>
        <begin position="9"/>
        <end position="132"/>
    </location>
</feature>
<dbReference type="Gene3D" id="3.90.550.10">
    <property type="entry name" value="Spore Coat Polysaccharide Biosynthesis Protein SpsA, Chain A"/>
    <property type="match status" value="1"/>
</dbReference>